<comment type="caution">
    <text evidence="4">The sequence shown here is derived from an EMBL/GenBank/DDBJ whole genome shotgun (WGS) entry which is preliminary data.</text>
</comment>
<dbReference type="SUPFAM" id="SSF56925">
    <property type="entry name" value="OMPA-like"/>
    <property type="match status" value="1"/>
</dbReference>
<feature type="signal peptide" evidence="2">
    <location>
        <begin position="1"/>
        <end position="24"/>
    </location>
</feature>
<accession>A0A923KNN7</accession>
<dbReference type="Gene3D" id="2.40.160.20">
    <property type="match status" value="1"/>
</dbReference>
<dbReference type="AlphaFoldDB" id="A0A923KNN7"/>
<evidence type="ECO:0000259" key="3">
    <source>
        <dbReference type="Pfam" id="PF01389"/>
    </source>
</evidence>
<dbReference type="Proteomes" id="UP000627446">
    <property type="component" value="Unassembled WGS sequence"/>
</dbReference>
<reference evidence="4" key="1">
    <citation type="submission" date="2020-08" db="EMBL/GenBank/DDBJ databases">
        <title>Novel species isolated from subtropical streams in China.</title>
        <authorList>
            <person name="Lu H."/>
        </authorList>
    </citation>
    <scope>NUCLEOTIDE SEQUENCE</scope>
    <source>
        <strain evidence="4">LX22W</strain>
    </source>
</reference>
<keyword evidence="2" id="KW-0732">Signal</keyword>
<organism evidence="4 5">
    <name type="scientific">Undibacterium nitidum</name>
    <dbReference type="NCBI Taxonomy" id="2762298"/>
    <lineage>
        <taxon>Bacteria</taxon>
        <taxon>Pseudomonadati</taxon>
        <taxon>Pseudomonadota</taxon>
        <taxon>Betaproteobacteria</taxon>
        <taxon>Burkholderiales</taxon>
        <taxon>Oxalobacteraceae</taxon>
        <taxon>Undibacterium</taxon>
    </lineage>
</organism>
<keyword evidence="5" id="KW-1185">Reference proteome</keyword>
<dbReference type="InterPro" id="IPR000498">
    <property type="entry name" value="OmpA-like_TM_dom"/>
</dbReference>
<dbReference type="Pfam" id="PF01389">
    <property type="entry name" value="OmpA_membrane"/>
    <property type="match status" value="1"/>
</dbReference>
<feature type="domain" description="Outer membrane protein OmpA-like transmembrane" evidence="3">
    <location>
        <begin position="24"/>
        <end position="168"/>
    </location>
</feature>
<evidence type="ECO:0000313" key="4">
    <source>
        <dbReference type="EMBL" id="MBC3880878.1"/>
    </source>
</evidence>
<comment type="subcellular location">
    <subcellularLocation>
        <location evidence="1">Cell outer membrane</location>
    </subcellularLocation>
</comment>
<protein>
    <submittedName>
        <fullName evidence="4">Outer membrane beta-barrel protein</fullName>
    </submittedName>
</protein>
<dbReference type="GO" id="GO:0009279">
    <property type="term" value="C:cell outer membrane"/>
    <property type="evidence" value="ECO:0007669"/>
    <property type="project" value="UniProtKB-SubCell"/>
</dbReference>
<gene>
    <name evidence="4" type="ORF">H8K36_05800</name>
</gene>
<evidence type="ECO:0000256" key="2">
    <source>
        <dbReference type="SAM" id="SignalP"/>
    </source>
</evidence>
<proteinExistence type="predicted"/>
<dbReference type="RefSeq" id="WP_186914653.1">
    <property type="nucleotide sequence ID" value="NZ_JACOFZ010000001.1"/>
</dbReference>
<dbReference type="InterPro" id="IPR011250">
    <property type="entry name" value="OMP/PagP_B-barrel"/>
</dbReference>
<evidence type="ECO:0000313" key="5">
    <source>
        <dbReference type="Proteomes" id="UP000627446"/>
    </source>
</evidence>
<feature type="chain" id="PRO_5037364733" evidence="2">
    <location>
        <begin position="25"/>
        <end position="192"/>
    </location>
</feature>
<name>A0A923KNN7_9BURK</name>
<dbReference type="EMBL" id="JACOFZ010000001">
    <property type="protein sequence ID" value="MBC3880878.1"/>
    <property type="molecule type" value="Genomic_DNA"/>
</dbReference>
<sequence length="192" mass="20102">MLKKSLMVSTLAVAGLLIGASASAQNVYVGGTVGQSKWNDDCKSVAKCDTNSTTYKLIGGYNFDKNFAFETTVFSLGKISASAPFGNAVGSAELKSAGIDFAGVVKHDFTEEFGGFAKLGLARTTSTAKGTLSNLGSISTDTTSTQPVAALGLTYKVSKDLALRGEFESRRIKLGSEKETVNTFSIGAQYSF</sequence>
<evidence type="ECO:0000256" key="1">
    <source>
        <dbReference type="ARBA" id="ARBA00004442"/>
    </source>
</evidence>